<dbReference type="InterPro" id="IPR039928">
    <property type="entry name" value="LNK"/>
</dbReference>
<reference evidence="2 3" key="1">
    <citation type="journal article" date="2024" name="Plant J.">
        <title>Genome sequences and population genomics reveal climatic adaptation and genomic divergence between two closely related sweetgum species.</title>
        <authorList>
            <person name="Xu W.Q."/>
            <person name="Ren C.Q."/>
            <person name="Zhang X.Y."/>
            <person name="Comes H.P."/>
            <person name="Liu X.H."/>
            <person name="Li Y.G."/>
            <person name="Kettle C.J."/>
            <person name="Jalonen R."/>
            <person name="Gaisberger H."/>
            <person name="Ma Y.Z."/>
            <person name="Qiu Y.X."/>
        </authorList>
    </citation>
    <scope>NUCLEOTIDE SEQUENCE [LARGE SCALE GENOMIC DNA]</scope>
    <source>
        <strain evidence="2">Hangzhou</strain>
    </source>
</reference>
<protein>
    <submittedName>
        <fullName evidence="2">Uncharacterized protein</fullName>
    </submittedName>
</protein>
<name>A0AAP0RQ59_LIQFO</name>
<evidence type="ECO:0000256" key="1">
    <source>
        <dbReference type="SAM" id="MobiDB-lite"/>
    </source>
</evidence>
<comment type="caution">
    <text evidence="2">The sequence shown here is derived from an EMBL/GenBank/DDBJ whole genome shotgun (WGS) entry which is preliminary data.</text>
</comment>
<evidence type="ECO:0000313" key="2">
    <source>
        <dbReference type="EMBL" id="KAK9282629.1"/>
    </source>
</evidence>
<proteinExistence type="predicted"/>
<dbReference type="PANTHER" id="PTHR33334:SF5">
    <property type="entry name" value="PROTEIN LNK2"/>
    <property type="match status" value="1"/>
</dbReference>
<sequence>MIHNFSTAQLDKDCEIFQNRHEDKEQSDFIDYGWANIGSFDDLDRIFSNDDPIFGHVSLDNADELWSSSKDVSNSPVKSFPLSADSPSLGFGVSKNASEHFEIKKEYVQDEDHSLPPGHGKTSDPASHGLQKVHAITDQATLDAVEKTATSNSPTAAENLLTLNKFAHKVNKQKRALKFQEKVR</sequence>
<gene>
    <name evidence="2" type="ORF">L1049_010848</name>
</gene>
<dbReference type="GO" id="GO:0006355">
    <property type="term" value="P:regulation of DNA-templated transcription"/>
    <property type="evidence" value="ECO:0007669"/>
    <property type="project" value="InterPro"/>
</dbReference>
<dbReference type="PANTHER" id="PTHR33334">
    <property type="entry name" value="PROTEIN LNK1"/>
    <property type="match status" value="1"/>
</dbReference>
<organism evidence="2 3">
    <name type="scientific">Liquidambar formosana</name>
    <name type="common">Formosan gum</name>
    <dbReference type="NCBI Taxonomy" id="63359"/>
    <lineage>
        <taxon>Eukaryota</taxon>
        <taxon>Viridiplantae</taxon>
        <taxon>Streptophyta</taxon>
        <taxon>Embryophyta</taxon>
        <taxon>Tracheophyta</taxon>
        <taxon>Spermatophyta</taxon>
        <taxon>Magnoliopsida</taxon>
        <taxon>eudicotyledons</taxon>
        <taxon>Gunneridae</taxon>
        <taxon>Pentapetalae</taxon>
        <taxon>Saxifragales</taxon>
        <taxon>Altingiaceae</taxon>
        <taxon>Liquidambar</taxon>
    </lineage>
</organism>
<keyword evidence="3" id="KW-1185">Reference proteome</keyword>
<dbReference type="AlphaFoldDB" id="A0AAP0RQ59"/>
<dbReference type="GO" id="GO:0007623">
    <property type="term" value="P:circadian rhythm"/>
    <property type="evidence" value="ECO:0007669"/>
    <property type="project" value="InterPro"/>
</dbReference>
<accession>A0AAP0RQ59</accession>
<dbReference type="Proteomes" id="UP001415857">
    <property type="component" value="Unassembled WGS sequence"/>
</dbReference>
<evidence type="ECO:0000313" key="3">
    <source>
        <dbReference type="Proteomes" id="UP001415857"/>
    </source>
</evidence>
<dbReference type="EMBL" id="JBBPBK010000006">
    <property type="protein sequence ID" value="KAK9282629.1"/>
    <property type="molecule type" value="Genomic_DNA"/>
</dbReference>
<feature type="region of interest" description="Disordered" evidence="1">
    <location>
        <begin position="109"/>
        <end position="129"/>
    </location>
</feature>